<gene>
    <name evidence="1" type="ORF">SAMN04515671_1317</name>
</gene>
<dbReference type="RefSeq" id="WP_090475244.1">
    <property type="nucleotide sequence ID" value="NZ_LT629710.1"/>
</dbReference>
<keyword evidence="2" id="KW-1185">Reference proteome</keyword>
<evidence type="ECO:0000313" key="1">
    <source>
        <dbReference type="EMBL" id="SDO55607.1"/>
    </source>
</evidence>
<protein>
    <submittedName>
        <fullName evidence="1">Uncharacterized protein</fullName>
    </submittedName>
</protein>
<reference evidence="1 2" key="1">
    <citation type="submission" date="2016-10" db="EMBL/GenBank/DDBJ databases">
        <authorList>
            <person name="de Groot N.N."/>
        </authorList>
    </citation>
    <scope>NUCLEOTIDE SEQUENCE [LARGE SCALE GENOMIC DNA]</scope>
    <source>
        <strain evidence="2">P4-7,KCTC 19426,CECT 7604</strain>
    </source>
</reference>
<dbReference type="Proteomes" id="UP000198741">
    <property type="component" value="Chromosome I"/>
</dbReference>
<evidence type="ECO:0000313" key="2">
    <source>
        <dbReference type="Proteomes" id="UP000198741"/>
    </source>
</evidence>
<dbReference type="AlphaFoldDB" id="A0A1H0KI52"/>
<sequence>MTTLMTRMRPIVSHPRGLRRLQRRPVGRVPLPAAEERLVSGPELEVLRARIVVDTTRLK</sequence>
<proteinExistence type="predicted"/>
<dbReference type="EMBL" id="LT629710">
    <property type="protein sequence ID" value="SDO55607.1"/>
    <property type="molecule type" value="Genomic_DNA"/>
</dbReference>
<dbReference type="STRING" id="1090615.SAMN04515671_1317"/>
<name>A0A1H0KI52_9ACTN</name>
<accession>A0A1H0KI52</accession>
<organism evidence="1 2">
    <name type="scientific">Nakamurella panacisegetis</name>
    <dbReference type="NCBI Taxonomy" id="1090615"/>
    <lineage>
        <taxon>Bacteria</taxon>
        <taxon>Bacillati</taxon>
        <taxon>Actinomycetota</taxon>
        <taxon>Actinomycetes</taxon>
        <taxon>Nakamurellales</taxon>
        <taxon>Nakamurellaceae</taxon>
        <taxon>Nakamurella</taxon>
    </lineage>
</organism>